<reference evidence="2" key="2">
    <citation type="submission" date="2020-09" db="EMBL/GenBank/DDBJ databases">
        <authorList>
            <person name="Sun Q."/>
            <person name="Ohkuma M."/>
        </authorList>
    </citation>
    <scope>NUCLEOTIDE SEQUENCE</scope>
    <source>
        <strain evidence="2">JCM 17251</strain>
    </source>
</reference>
<dbReference type="InterPro" id="IPR019734">
    <property type="entry name" value="TPR_rpt"/>
</dbReference>
<gene>
    <name evidence="2" type="ORF">GCM10007971_30720</name>
</gene>
<dbReference type="SUPFAM" id="SSF48452">
    <property type="entry name" value="TPR-like"/>
    <property type="match status" value="1"/>
</dbReference>
<name>A0A918D413_9BACI</name>
<dbReference type="PROSITE" id="PS50005">
    <property type="entry name" value="TPR"/>
    <property type="match status" value="1"/>
</dbReference>
<accession>A0A918D413</accession>
<comment type="caution">
    <text evidence="2">The sequence shown here is derived from an EMBL/GenBank/DDBJ whole genome shotgun (WGS) entry which is preliminary data.</text>
</comment>
<dbReference type="Gene3D" id="1.25.40.10">
    <property type="entry name" value="Tetratricopeptide repeat domain"/>
    <property type="match status" value="1"/>
</dbReference>
<dbReference type="Proteomes" id="UP000624041">
    <property type="component" value="Unassembled WGS sequence"/>
</dbReference>
<keyword evidence="1" id="KW-0802">TPR repeat</keyword>
<feature type="repeat" description="TPR" evidence="1">
    <location>
        <begin position="111"/>
        <end position="144"/>
    </location>
</feature>
<evidence type="ECO:0000313" key="2">
    <source>
        <dbReference type="EMBL" id="GGN63634.1"/>
    </source>
</evidence>
<sequence length="704" mass="82771">MENKLIMKSYYQTIIDENENEHPIKILGEMYMEEMKKEQPELSAIRFAQGEVYFLNQDYEAAIYKWQHPLDKSLIPWGQKNIADAHMEMGLLEYAEKFYKEVETDSVTLKTEVMLQLFSLYIQQDQMEKSVDIIKKAVQLNPDYADVTEIAKRYFESIKDWDSAIELAVNEAIRTESLSWFEVLEGYANLGVTSNHDPAYFNNVLVTLYSIDKYHFERLTDGLWRSFKQSEYYFRWLEEVNQLLLYQNMEASYNWRKLPSLFKEGYYYLISGRFLIDDVSNLVQDHLTNWLAVSSTSDRLISSAAILAWNELFPSAMDTSLIQEAEQAFKNASPDQSGKEEGIKLLDSIKVWAEKEGLLEGLTEFMGSRLDEYKIEEVGPTRIREVIKDALAYISDQQAELENVILREIDWSEEVLTELHDFHQEILDVEKDKANIMISSFRDLKNKLMEKAQVKLPELLKNCSDLVKEDSDFSKLHLVLNEEMNNRMAQYMEKEVLAEFKSVTEEWLDTCEREFQESQMLFDEVSENINQQFKQEKVVLSGDFKILDDWKRDIERISRGLLRFEEVNILLRNNPSQLLLKGAGKLLAPLSKNKEMLLGRYRDYIENADYSEVAEEMTKTFTQQLQFFEESIGWDVNKFFFNPQEELHRIIEEVQAAIEEKNGSLNEMREQPEIYQDPLFLFELKLRHYDLMNGIDTMSYIGGY</sequence>
<keyword evidence="3" id="KW-1185">Reference proteome</keyword>
<dbReference type="AlphaFoldDB" id="A0A918D413"/>
<evidence type="ECO:0000313" key="3">
    <source>
        <dbReference type="Proteomes" id="UP000624041"/>
    </source>
</evidence>
<proteinExistence type="predicted"/>
<organism evidence="2 3">
    <name type="scientific">Oceanobacillus indicireducens</name>
    <dbReference type="NCBI Taxonomy" id="1004261"/>
    <lineage>
        <taxon>Bacteria</taxon>
        <taxon>Bacillati</taxon>
        <taxon>Bacillota</taxon>
        <taxon>Bacilli</taxon>
        <taxon>Bacillales</taxon>
        <taxon>Bacillaceae</taxon>
        <taxon>Oceanobacillus</taxon>
    </lineage>
</organism>
<protein>
    <recommendedName>
        <fullName evidence="4">Tetratricopeptide repeat protein</fullName>
    </recommendedName>
</protein>
<evidence type="ECO:0000256" key="1">
    <source>
        <dbReference type="PROSITE-ProRule" id="PRU00339"/>
    </source>
</evidence>
<evidence type="ECO:0008006" key="4">
    <source>
        <dbReference type="Google" id="ProtNLM"/>
    </source>
</evidence>
<reference evidence="2" key="1">
    <citation type="journal article" date="2014" name="Int. J. Syst. Evol. Microbiol.">
        <title>Complete genome sequence of Corynebacterium casei LMG S-19264T (=DSM 44701T), isolated from a smear-ripened cheese.</title>
        <authorList>
            <consortium name="US DOE Joint Genome Institute (JGI-PGF)"/>
            <person name="Walter F."/>
            <person name="Albersmeier A."/>
            <person name="Kalinowski J."/>
            <person name="Ruckert C."/>
        </authorList>
    </citation>
    <scope>NUCLEOTIDE SEQUENCE</scope>
    <source>
        <strain evidence="2">JCM 17251</strain>
    </source>
</reference>
<dbReference type="InterPro" id="IPR011990">
    <property type="entry name" value="TPR-like_helical_dom_sf"/>
</dbReference>
<dbReference type="EMBL" id="BMOS01000028">
    <property type="protein sequence ID" value="GGN63634.1"/>
    <property type="molecule type" value="Genomic_DNA"/>
</dbReference>
<dbReference type="RefSeq" id="WP_229782744.1">
    <property type="nucleotide sequence ID" value="NZ_BMOS01000028.1"/>
</dbReference>